<reference evidence="2" key="1">
    <citation type="journal article" date="2015" name="Nature">
        <title>Complex archaea that bridge the gap between prokaryotes and eukaryotes.</title>
        <authorList>
            <person name="Spang A."/>
            <person name="Saw J.H."/>
            <person name="Jorgensen S.L."/>
            <person name="Zaremba-Niedzwiedzka K."/>
            <person name="Martijn J."/>
            <person name="Lind A.E."/>
            <person name="van Eijk R."/>
            <person name="Schleper C."/>
            <person name="Guy L."/>
            <person name="Ettema T.J."/>
        </authorList>
    </citation>
    <scope>NUCLEOTIDE SEQUENCE</scope>
</reference>
<organism evidence="2">
    <name type="scientific">marine sediment metagenome</name>
    <dbReference type="NCBI Taxonomy" id="412755"/>
    <lineage>
        <taxon>unclassified sequences</taxon>
        <taxon>metagenomes</taxon>
        <taxon>ecological metagenomes</taxon>
    </lineage>
</organism>
<dbReference type="AlphaFoldDB" id="A0A0F9IVF7"/>
<accession>A0A0F9IVF7</accession>
<dbReference type="EMBL" id="LAZR01011511">
    <property type="protein sequence ID" value="KKM61283.1"/>
    <property type="molecule type" value="Genomic_DNA"/>
</dbReference>
<evidence type="ECO:0000256" key="1">
    <source>
        <dbReference type="SAM" id="MobiDB-lite"/>
    </source>
</evidence>
<proteinExistence type="predicted"/>
<gene>
    <name evidence="2" type="ORF">LCGC14_1533260</name>
</gene>
<sequence length="139" mass="14854">MSEQNVRQSSAPDGRKVHPPVATTSCAVEYISNALTHGELRMKEACKELGWSFPRIRSRALTIAKKLNSTIVKTSRGVYVLEPITETVETPAEATENPTTADSAVVTSDSVISEDAEPTLDPAKVEAALLGDNDSTPSV</sequence>
<protein>
    <submittedName>
        <fullName evidence="2">Uncharacterized protein</fullName>
    </submittedName>
</protein>
<comment type="caution">
    <text evidence="2">The sequence shown here is derived from an EMBL/GenBank/DDBJ whole genome shotgun (WGS) entry which is preliminary data.</text>
</comment>
<evidence type="ECO:0000313" key="2">
    <source>
        <dbReference type="EMBL" id="KKM61283.1"/>
    </source>
</evidence>
<name>A0A0F9IVF7_9ZZZZ</name>
<feature type="region of interest" description="Disordered" evidence="1">
    <location>
        <begin position="111"/>
        <end position="139"/>
    </location>
</feature>